<keyword evidence="1" id="KW-1133">Transmembrane helix</keyword>
<dbReference type="EMBL" id="CP000304">
    <property type="protein sequence ID" value="ABP81526.1"/>
    <property type="molecule type" value="Genomic_DNA"/>
</dbReference>
<dbReference type="Pfam" id="PF13937">
    <property type="entry name" value="DUF4212"/>
    <property type="match status" value="1"/>
</dbReference>
<feature type="transmembrane region" description="Helical" evidence="1">
    <location>
        <begin position="37"/>
        <end position="55"/>
    </location>
</feature>
<proteinExistence type="predicted"/>
<name>A4VRC5_STUS1</name>
<feature type="transmembrane region" description="Helical" evidence="1">
    <location>
        <begin position="139"/>
        <end position="159"/>
    </location>
</feature>
<gene>
    <name evidence="3" type="ordered locus">PST_3903</name>
</gene>
<sequence>MERAPRQPAAPACVKTVCHKGYGEQVDSWQIASPGRFAAALFGIWIGLCGLFVRLKSGLSFINPALLNSACGFPSHAIKIRRRTSMADNDKENAAAYWKANVRLITWSLVVWALVSYGFGILLRPLVSGIPVGGTDLGFWFAQQGSIIVFIAIIFHYAWRLNKLDKEFGVEE</sequence>
<feature type="transmembrane region" description="Helical" evidence="1">
    <location>
        <begin position="104"/>
        <end position="127"/>
    </location>
</feature>
<dbReference type="KEGG" id="psa:PST_3903"/>
<feature type="domain" description="Sodium symporter small subunit" evidence="2">
    <location>
        <begin position="95"/>
        <end position="171"/>
    </location>
</feature>
<evidence type="ECO:0000256" key="1">
    <source>
        <dbReference type="SAM" id="Phobius"/>
    </source>
</evidence>
<evidence type="ECO:0000313" key="4">
    <source>
        <dbReference type="Proteomes" id="UP000000233"/>
    </source>
</evidence>
<dbReference type="Proteomes" id="UP000000233">
    <property type="component" value="Chromosome"/>
</dbReference>
<keyword evidence="1" id="KW-0472">Membrane</keyword>
<evidence type="ECO:0000259" key="2">
    <source>
        <dbReference type="Pfam" id="PF13937"/>
    </source>
</evidence>
<reference evidence="3 4" key="1">
    <citation type="journal article" date="2008" name="Proc. Natl. Acad. Sci. U.S.A.">
        <title>Nitrogen fixation island and rhizosphere competence traits in the genome of root-associated Pseudomonas stutzeri A1501.</title>
        <authorList>
            <person name="Yan Y."/>
            <person name="Yang J."/>
            <person name="Dou Y."/>
            <person name="Chen M."/>
            <person name="Ping S."/>
            <person name="Peng J."/>
            <person name="Lu W."/>
            <person name="Zhang W."/>
            <person name="Yao Z."/>
            <person name="Li H."/>
            <person name="Liu W."/>
            <person name="He S."/>
            <person name="Geng L."/>
            <person name="Zhang X."/>
            <person name="Yang F."/>
            <person name="Yu H."/>
            <person name="Zhan Y."/>
            <person name="Li D."/>
            <person name="Lin Z."/>
            <person name="Wang Y."/>
            <person name="Elmerich C."/>
            <person name="Lin M."/>
            <person name="Jin Q."/>
        </authorList>
    </citation>
    <scope>NUCLEOTIDE SEQUENCE [LARGE SCALE GENOMIC DNA]</scope>
    <source>
        <strain evidence="3 4">A1501</strain>
    </source>
</reference>
<dbReference type="eggNOG" id="COG4327">
    <property type="taxonomic scope" value="Bacteria"/>
</dbReference>
<organism evidence="3 4">
    <name type="scientific">Stutzerimonas stutzeri (strain A1501)</name>
    <name type="common">Pseudomonas stutzeri</name>
    <dbReference type="NCBI Taxonomy" id="379731"/>
    <lineage>
        <taxon>Bacteria</taxon>
        <taxon>Pseudomonadati</taxon>
        <taxon>Pseudomonadota</taxon>
        <taxon>Gammaproteobacteria</taxon>
        <taxon>Pseudomonadales</taxon>
        <taxon>Pseudomonadaceae</taxon>
        <taxon>Stutzerimonas</taxon>
    </lineage>
</organism>
<dbReference type="HOGENOM" id="CLU_1553975_0_0_6"/>
<evidence type="ECO:0000313" key="3">
    <source>
        <dbReference type="EMBL" id="ABP81526.1"/>
    </source>
</evidence>
<accession>A4VRC5</accession>
<keyword evidence="4" id="KW-1185">Reference proteome</keyword>
<dbReference type="NCBIfam" id="TIGR03647">
    <property type="entry name" value="Na_symport_sm"/>
    <property type="match status" value="1"/>
</dbReference>
<protein>
    <recommendedName>
        <fullName evidence="2">Sodium symporter small subunit domain-containing protein</fullName>
    </recommendedName>
</protein>
<dbReference type="InterPro" id="IPR019886">
    <property type="entry name" value="Na_symporter_ssu"/>
</dbReference>
<dbReference type="AlphaFoldDB" id="A4VRC5"/>
<keyword evidence="1" id="KW-0812">Transmembrane</keyword>